<evidence type="ECO:0000256" key="3">
    <source>
        <dbReference type="ARBA" id="ARBA00022723"/>
    </source>
</evidence>
<dbReference type="PROSITE" id="PS50903">
    <property type="entry name" value="RUBREDOXIN_LIKE"/>
    <property type="match status" value="1"/>
</dbReference>
<dbReference type="Pfam" id="PF02915">
    <property type="entry name" value="Rubrerythrin"/>
    <property type="match status" value="1"/>
</dbReference>
<evidence type="ECO:0000259" key="7">
    <source>
        <dbReference type="PROSITE" id="PS50905"/>
    </source>
</evidence>
<dbReference type="SUPFAM" id="SSF57802">
    <property type="entry name" value="Rubredoxin-like"/>
    <property type="match status" value="1"/>
</dbReference>
<evidence type="ECO:0000256" key="2">
    <source>
        <dbReference type="ARBA" id="ARBA00022448"/>
    </source>
</evidence>
<dbReference type="HOGENOM" id="CLU_095256_0_1_2"/>
<dbReference type="PANTHER" id="PTHR43865:SF1">
    <property type="entry name" value="RUBRERYTHRIN-RELATED"/>
    <property type="match status" value="1"/>
</dbReference>
<dbReference type="GO" id="GO:0005506">
    <property type="term" value="F:iron ion binding"/>
    <property type="evidence" value="ECO:0007669"/>
    <property type="project" value="InterPro"/>
</dbReference>
<dbReference type="CDD" id="cd01041">
    <property type="entry name" value="Rubrerythrin"/>
    <property type="match status" value="1"/>
</dbReference>
<dbReference type="InterPro" id="IPR052364">
    <property type="entry name" value="Rubrerythrin"/>
</dbReference>
<dbReference type="KEGG" id="mzh:Mzhil_0161"/>
<evidence type="ECO:0000256" key="5">
    <source>
        <dbReference type="ARBA" id="ARBA00023004"/>
    </source>
</evidence>
<keyword evidence="3" id="KW-0479">Metal-binding</keyword>
<name>F7XN84_METZD</name>
<feature type="domain" description="Ferritin-like diiron" evidence="7">
    <location>
        <begin position="3"/>
        <end position="153"/>
    </location>
</feature>
<keyword evidence="5" id="KW-0408">Iron</keyword>
<dbReference type="AlphaFoldDB" id="F7XN84"/>
<evidence type="ECO:0000313" key="8">
    <source>
        <dbReference type="EMBL" id="AEH60041.1"/>
    </source>
</evidence>
<dbReference type="InterPro" id="IPR048574">
    <property type="entry name" value="RUBY_RBDX"/>
</dbReference>
<dbReference type="InterPro" id="IPR009040">
    <property type="entry name" value="Ferritin-like_diiron"/>
</dbReference>
<dbReference type="Gene3D" id="1.20.1260.10">
    <property type="match status" value="1"/>
</dbReference>
<accession>F7XN84</accession>
<dbReference type="InterPro" id="IPR012347">
    <property type="entry name" value="Ferritin-like"/>
</dbReference>
<keyword evidence="9" id="KW-1185">Reference proteome</keyword>
<dbReference type="InterPro" id="IPR003251">
    <property type="entry name" value="Rr_diiron-bd_dom"/>
</dbReference>
<dbReference type="STRING" id="679901.Mzhil_0161"/>
<dbReference type="Pfam" id="PF21349">
    <property type="entry name" value="RUBY_RBDX"/>
    <property type="match status" value="1"/>
</dbReference>
<protein>
    <submittedName>
        <fullName evidence="8">Rubrerythrin</fullName>
    </submittedName>
</protein>
<gene>
    <name evidence="8" type="ordered locus">Mzhil_0161</name>
</gene>
<proteinExistence type="predicted"/>
<dbReference type="PANTHER" id="PTHR43865">
    <property type="entry name" value="RUBRERYTHRIN-RELATED"/>
    <property type="match status" value="1"/>
</dbReference>
<dbReference type="GO" id="GO:0016491">
    <property type="term" value="F:oxidoreductase activity"/>
    <property type="evidence" value="ECO:0007669"/>
    <property type="project" value="InterPro"/>
</dbReference>
<organism evidence="8 9">
    <name type="scientific">Methanosalsum zhilinae (strain DSM 4017 / NBRC 107636 / OCM 62 / WeN5)</name>
    <name type="common">Methanohalophilus zhilinae</name>
    <dbReference type="NCBI Taxonomy" id="679901"/>
    <lineage>
        <taxon>Archaea</taxon>
        <taxon>Methanobacteriati</taxon>
        <taxon>Methanobacteriota</taxon>
        <taxon>Stenosarchaea group</taxon>
        <taxon>Methanomicrobia</taxon>
        <taxon>Methanosarcinales</taxon>
        <taxon>Methanosarcinaceae</taxon>
        <taxon>Methanosalsum</taxon>
    </lineage>
</organism>
<dbReference type="CDD" id="cd00729">
    <property type="entry name" value="rubredoxin_SM"/>
    <property type="match status" value="1"/>
</dbReference>
<dbReference type="InterPro" id="IPR009078">
    <property type="entry name" value="Ferritin-like_SF"/>
</dbReference>
<dbReference type="Proteomes" id="UP000006622">
    <property type="component" value="Chromosome"/>
</dbReference>
<evidence type="ECO:0000256" key="1">
    <source>
        <dbReference type="ARBA" id="ARBA00001965"/>
    </source>
</evidence>
<keyword evidence="4" id="KW-0249">Electron transport</keyword>
<dbReference type="EMBL" id="CP002101">
    <property type="protein sequence ID" value="AEH60041.1"/>
    <property type="molecule type" value="Genomic_DNA"/>
</dbReference>
<feature type="domain" description="Rubredoxin-like" evidence="6">
    <location>
        <begin position="160"/>
        <end position="194"/>
    </location>
</feature>
<evidence type="ECO:0000256" key="4">
    <source>
        <dbReference type="ARBA" id="ARBA00022982"/>
    </source>
</evidence>
<evidence type="ECO:0000259" key="6">
    <source>
        <dbReference type="PROSITE" id="PS50903"/>
    </source>
</evidence>
<reference evidence="8" key="1">
    <citation type="submission" date="2010-07" db="EMBL/GenBank/DDBJ databases">
        <title>The complete genome of Methanosalsum zhilinae DSM 4017.</title>
        <authorList>
            <consortium name="US DOE Joint Genome Institute (JGI-PGF)"/>
            <person name="Lucas S."/>
            <person name="Copeland A."/>
            <person name="Lapidus A."/>
            <person name="Glavina del Rio T."/>
            <person name="Dalin E."/>
            <person name="Tice H."/>
            <person name="Bruce D."/>
            <person name="Goodwin L."/>
            <person name="Pitluck S."/>
            <person name="Kyrpides N."/>
            <person name="Mavromatis K."/>
            <person name="Ovchinnikova G."/>
            <person name="Daligault H."/>
            <person name="Detter J.C."/>
            <person name="Han C."/>
            <person name="Tapia R."/>
            <person name="Larimer F."/>
            <person name="Land M."/>
            <person name="Hauser L."/>
            <person name="Markowitz V."/>
            <person name="Cheng J.-F."/>
            <person name="Hugenholtz P."/>
            <person name="Woyke T."/>
            <person name="Wu D."/>
            <person name="Spring S."/>
            <person name="Schueler E."/>
            <person name="Brambilla E."/>
            <person name="Klenk H.-P."/>
            <person name="Eisen J.A."/>
        </authorList>
    </citation>
    <scope>NUCLEOTIDE SEQUENCE</scope>
    <source>
        <strain evidence="8">DSM 4017</strain>
    </source>
</reference>
<dbReference type="Gene3D" id="2.20.28.10">
    <property type="match status" value="1"/>
</dbReference>
<dbReference type="SUPFAM" id="SSF47240">
    <property type="entry name" value="Ferritin-like"/>
    <property type="match status" value="1"/>
</dbReference>
<dbReference type="InterPro" id="IPR024934">
    <property type="entry name" value="Rubredoxin-like_dom"/>
</dbReference>
<sequence>MWGLRVDKTIENMTKAFIGESLARNRYTNFAKVAKSEGYEQIAEIFLNTAENEREHAKWMLKLITELKVESGKGPDKVNLDIDVPVCGTTVDNLNDSISGEDYETQVMYPQFAEIAEQEGLPEIAERFRAIGEVEKHHQERFKKLLSEVEKGTVYKKSQEVQWVCRKCGYVHTGTEPPEECPSCDHAYNYFQVKCEEY</sequence>
<evidence type="ECO:0000313" key="9">
    <source>
        <dbReference type="Proteomes" id="UP000006622"/>
    </source>
</evidence>
<keyword evidence="2" id="KW-0813">Transport</keyword>
<dbReference type="PROSITE" id="PS50905">
    <property type="entry name" value="FERRITIN_LIKE"/>
    <property type="match status" value="1"/>
</dbReference>
<comment type="cofactor">
    <cofactor evidence="1">
        <name>Fe(3+)</name>
        <dbReference type="ChEBI" id="CHEBI:29034"/>
    </cofactor>
</comment>
<dbReference type="NCBIfam" id="NF045767">
    <property type="entry name" value="RuberyRbr"/>
    <property type="match status" value="1"/>
</dbReference>